<keyword evidence="3" id="KW-1185">Reference proteome</keyword>
<evidence type="ECO:0008006" key="4">
    <source>
        <dbReference type="Google" id="ProtNLM"/>
    </source>
</evidence>
<proteinExistence type="predicted"/>
<keyword evidence="1" id="KW-0175">Coiled coil</keyword>
<protein>
    <recommendedName>
        <fullName evidence="4">Myosin tail domain-containing protein</fullName>
    </recommendedName>
</protein>
<evidence type="ECO:0000313" key="3">
    <source>
        <dbReference type="Proteomes" id="UP000270094"/>
    </source>
</evidence>
<reference evidence="2 3" key="1">
    <citation type="submission" date="2018-11" db="EMBL/GenBank/DDBJ databases">
        <authorList>
            <consortium name="Pathogen Informatics"/>
        </authorList>
    </citation>
    <scope>NUCLEOTIDE SEQUENCE [LARGE SCALE GENOMIC DNA]</scope>
</reference>
<sequence>MEKFVLASMSEVREEARRAVAELHNEIDNYKKEHEDQAAMITEEMSLFESQVSDRLTKVESQLTNRLSELESRIKVASERIRTLNTSNSLKSANDSAREIFNEMKRRHALNLASRSHGASVISHLTSKATSSSSLLLNLVDSVFPLETYNFAITVSPYPSPLAFLIISYLALL</sequence>
<dbReference type="AlphaFoldDB" id="A0A3P7KXY3"/>
<organism evidence="2 3">
    <name type="scientific">Strongylus vulgaris</name>
    <name type="common">Blood worm</name>
    <dbReference type="NCBI Taxonomy" id="40348"/>
    <lineage>
        <taxon>Eukaryota</taxon>
        <taxon>Metazoa</taxon>
        <taxon>Ecdysozoa</taxon>
        <taxon>Nematoda</taxon>
        <taxon>Chromadorea</taxon>
        <taxon>Rhabditida</taxon>
        <taxon>Rhabditina</taxon>
        <taxon>Rhabditomorpha</taxon>
        <taxon>Strongyloidea</taxon>
        <taxon>Strongylidae</taxon>
        <taxon>Strongylus</taxon>
    </lineage>
</organism>
<dbReference type="OrthoDB" id="5856013at2759"/>
<evidence type="ECO:0000256" key="1">
    <source>
        <dbReference type="SAM" id="Coils"/>
    </source>
</evidence>
<accession>A0A3P7KXY3</accession>
<gene>
    <name evidence="2" type="ORF">SVUK_LOCUS7090</name>
</gene>
<name>A0A3P7KXY3_STRVU</name>
<dbReference type="EMBL" id="UYYB01023630">
    <property type="protein sequence ID" value="VDM72092.1"/>
    <property type="molecule type" value="Genomic_DNA"/>
</dbReference>
<feature type="coiled-coil region" evidence="1">
    <location>
        <begin position="6"/>
        <end position="87"/>
    </location>
</feature>
<dbReference type="Proteomes" id="UP000270094">
    <property type="component" value="Unassembled WGS sequence"/>
</dbReference>
<evidence type="ECO:0000313" key="2">
    <source>
        <dbReference type="EMBL" id="VDM72092.1"/>
    </source>
</evidence>